<proteinExistence type="predicted"/>
<comment type="caution">
    <text evidence="2">The sequence shown here is derived from an EMBL/GenBank/DDBJ whole genome shotgun (WGS) entry which is preliminary data.</text>
</comment>
<evidence type="ECO:0000313" key="2">
    <source>
        <dbReference type="EMBL" id="RVW34198.1"/>
    </source>
</evidence>
<feature type="region of interest" description="Disordered" evidence="1">
    <location>
        <begin position="18"/>
        <end position="57"/>
    </location>
</feature>
<dbReference type="AlphaFoldDB" id="A0A438DFI5"/>
<dbReference type="EMBL" id="QGNW01001654">
    <property type="protein sequence ID" value="RVW34198.1"/>
    <property type="molecule type" value="Genomic_DNA"/>
</dbReference>
<evidence type="ECO:0000256" key="1">
    <source>
        <dbReference type="SAM" id="MobiDB-lite"/>
    </source>
</evidence>
<reference evidence="2 3" key="1">
    <citation type="journal article" date="2018" name="PLoS Genet.">
        <title>Population sequencing reveals clonal diversity and ancestral inbreeding in the grapevine cultivar Chardonnay.</title>
        <authorList>
            <person name="Roach M.J."/>
            <person name="Johnson D.L."/>
            <person name="Bohlmann J."/>
            <person name="van Vuuren H.J."/>
            <person name="Jones S.J."/>
            <person name="Pretorius I.S."/>
            <person name="Schmidt S.A."/>
            <person name="Borneman A.R."/>
        </authorList>
    </citation>
    <scope>NUCLEOTIDE SEQUENCE [LARGE SCALE GENOMIC DNA]</scope>
    <source>
        <strain evidence="3">cv. Chardonnay</strain>
        <tissue evidence="2">Leaf</tissue>
    </source>
</reference>
<protein>
    <submittedName>
        <fullName evidence="2">Uncharacterized protein</fullName>
    </submittedName>
</protein>
<dbReference type="Proteomes" id="UP000288805">
    <property type="component" value="Unassembled WGS sequence"/>
</dbReference>
<sequence>MLTTQAQHTAILRQLQHHFDLPSTAEHSTPTTAVPHSQATEPQAPPEEATEEAKPSA</sequence>
<feature type="compositionally biased region" description="Polar residues" evidence="1">
    <location>
        <begin position="25"/>
        <end position="35"/>
    </location>
</feature>
<accession>A0A438DFI5</accession>
<organism evidence="2 3">
    <name type="scientific">Vitis vinifera</name>
    <name type="common">Grape</name>
    <dbReference type="NCBI Taxonomy" id="29760"/>
    <lineage>
        <taxon>Eukaryota</taxon>
        <taxon>Viridiplantae</taxon>
        <taxon>Streptophyta</taxon>
        <taxon>Embryophyta</taxon>
        <taxon>Tracheophyta</taxon>
        <taxon>Spermatophyta</taxon>
        <taxon>Magnoliopsida</taxon>
        <taxon>eudicotyledons</taxon>
        <taxon>Gunneridae</taxon>
        <taxon>Pentapetalae</taxon>
        <taxon>rosids</taxon>
        <taxon>Vitales</taxon>
        <taxon>Vitaceae</taxon>
        <taxon>Viteae</taxon>
        <taxon>Vitis</taxon>
    </lineage>
</organism>
<evidence type="ECO:0000313" key="3">
    <source>
        <dbReference type="Proteomes" id="UP000288805"/>
    </source>
</evidence>
<gene>
    <name evidence="2" type="ORF">CK203_117127</name>
</gene>
<name>A0A438DFI5_VITVI</name>